<dbReference type="GO" id="GO:0008270">
    <property type="term" value="F:zinc ion binding"/>
    <property type="evidence" value="ECO:0007669"/>
    <property type="project" value="UniProtKB-KW"/>
</dbReference>
<dbReference type="STRING" id="67801.A0A1B0BH46"/>
<accession>A0A1B0BH46</accession>
<protein>
    <recommendedName>
        <fullName evidence="2">C2H2-type domain-containing protein</fullName>
    </recommendedName>
</protein>
<dbReference type="InterPro" id="IPR013087">
    <property type="entry name" value="Znf_C2H2_type"/>
</dbReference>
<dbReference type="Gene3D" id="3.30.160.60">
    <property type="entry name" value="Classic Zinc Finger"/>
    <property type="match status" value="1"/>
</dbReference>
<dbReference type="EnsemblMetazoa" id="GPPI029887-RA">
    <property type="protein sequence ID" value="GPPI029887-PA"/>
    <property type="gene ID" value="GPPI029887"/>
</dbReference>
<dbReference type="AlphaFoldDB" id="A0A1B0BH46"/>
<sequence length="236" mass="26869">MFKSIYCSNICQVRSSASIAAARPEGILIIITPNSDHVGRNATRYTLNCLGFMRIRFEKLPHITCLVFRKAIDPRISERCLKIPQDNKSKTLAVPSRKKPKIHTGEALYTCPNCPMTFASSAHMYKHRQRLHKMEYEADRQQAIPPHIIKQAKRKRELLKDKAGDKYERTSSAPMPSFFKLSFLTCPFSPTQHNNRNLKSGGGKGKKLLGSALLHRIMFGHHHDDSNKFETLILVV</sequence>
<keyword evidence="4" id="KW-1185">Reference proteome</keyword>
<keyword evidence="1" id="KW-0862">Zinc</keyword>
<keyword evidence="1" id="KW-0863">Zinc-finger</keyword>
<dbReference type="PROSITE" id="PS00028">
    <property type="entry name" value="ZINC_FINGER_C2H2_1"/>
    <property type="match status" value="1"/>
</dbReference>
<evidence type="ECO:0000256" key="1">
    <source>
        <dbReference type="PROSITE-ProRule" id="PRU00042"/>
    </source>
</evidence>
<dbReference type="EMBL" id="JXJN01014178">
    <property type="status" value="NOT_ANNOTATED_CDS"/>
    <property type="molecule type" value="Genomic_DNA"/>
</dbReference>
<feature type="domain" description="C2H2-type" evidence="2">
    <location>
        <begin position="109"/>
        <end position="137"/>
    </location>
</feature>
<dbReference type="InterPro" id="IPR036236">
    <property type="entry name" value="Znf_C2H2_sf"/>
</dbReference>
<dbReference type="Proteomes" id="UP000092460">
    <property type="component" value="Unassembled WGS sequence"/>
</dbReference>
<dbReference type="PROSITE" id="PS50157">
    <property type="entry name" value="ZINC_FINGER_C2H2_2"/>
    <property type="match status" value="1"/>
</dbReference>
<organism evidence="3 4">
    <name type="scientific">Glossina palpalis gambiensis</name>
    <dbReference type="NCBI Taxonomy" id="67801"/>
    <lineage>
        <taxon>Eukaryota</taxon>
        <taxon>Metazoa</taxon>
        <taxon>Ecdysozoa</taxon>
        <taxon>Arthropoda</taxon>
        <taxon>Hexapoda</taxon>
        <taxon>Insecta</taxon>
        <taxon>Pterygota</taxon>
        <taxon>Neoptera</taxon>
        <taxon>Endopterygota</taxon>
        <taxon>Diptera</taxon>
        <taxon>Brachycera</taxon>
        <taxon>Muscomorpha</taxon>
        <taxon>Hippoboscoidea</taxon>
        <taxon>Glossinidae</taxon>
        <taxon>Glossina</taxon>
    </lineage>
</organism>
<keyword evidence="1" id="KW-0479">Metal-binding</keyword>
<evidence type="ECO:0000313" key="3">
    <source>
        <dbReference type="EnsemblMetazoa" id="GPPI029887-PA"/>
    </source>
</evidence>
<evidence type="ECO:0000313" key="4">
    <source>
        <dbReference type="Proteomes" id="UP000092460"/>
    </source>
</evidence>
<reference evidence="3" key="2">
    <citation type="submission" date="2020-05" db="UniProtKB">
        <authorList>
            <consortium name="EnsemblMetazoa"/>
        </authorList>
    </citation>
    <scope>IDENTIFICATION</scope>
    <source>
        <strain evidence="3">IAEA</strain>
    </source>
</reference>
<proteinExistence type="predicted"/>
<dbReference type="EMBL" id="JXJN01014177">
    <property type="status" value="NOT_ANNOTATED_CDS"/>
    <property type="molecule type" value="Genomic_DNA"/>
</dbReference>
<reference evidence="4" key="1">
    <citation type="submission" date="2015-01" db="EMBL/GenBank/DDBJ databases">
        <authorList>
            <person name="Aksoy S."/>
            <person name="Warren W."/>
            <person name="Wilson R.K."/>
        </authorList>
    </citation>
    <scope>NUCLEOTIDE SEQUENCE [LARGE SCALE GENOMIC DNA]</scope>
    <source>
        <strain evidence="4">IAEA</strain>
    </source>
</reference>
<name>A0A1B0BH46_9MUSC</name>
<dbReference type="VEuPathDB" id="VectorBase:GPPI029887"/>
<dbReference type="SUPFAM" id="SSF57667">
    <property type="entry name" value="beta-beta-alpha zinc fingers"/>
    <property type="match status" value="1"/>
</dbReference>
<evidence type="ECO:0000259" key="2">
    <source>
        <dbReference type="PROSITE" id="PS50157"/>
    </source>
</evidence>